<dbReference type="Gene3D" id="3.20.20.140">
    <property type="entry name" value="Metal-dependent hydrolases"/>
    <property type="match status" value="2"/>
</dbReference>
<dbReference type="PANTHER" id="PTHR43135:SF3">
    <property type="entry name" value="ALPHA-D-RIBOSE 1-METHYLPHOSPHONATE 5-TRIPHOSPHATE DIPHOSPHATASE"/>
    <property type="match status" value="1"/>
</dbReference>
<reference evidence="4" key="1">
    <citation type="journal article" date="2019" name="Int. J. Syst. Evol. Microbiol.">
        <title>The Global Catalogue of Microorganisms (GCM) 10K type strain sequencing project: providing services to taxonomists for standard genome sequencing and annotation.</title>
        <authorList>
            <consortium name="The Broad Institute Genomics Platform"/>
            <consortium name="The Broad Institute Genome Sequencing Center for Infectious Disease"/>
            <person name="Wu L."/>
            <person name="Ma J."/>
        </authorList>
    </citation>
    <scope>NUCLEOTIDE SEQUENCE [LARGE SCALE GENOMIC DNA]</scope>
    <source>
        <strain evidence="4">KCTC 42644</strain>
    </source>
</reference>
<name>A0ABV7XH00_9SPHN</name>
<feature type="signal peptide" evidence="1">
    <location>
        <begin position="1"/>
        <end position="21"/>
    </location>
</feature>
<dbReference type="Gene3D" id="2.30.40.10">
    <property type="entry name" value="Urease, subunit C, domain 1"/>
    <property type="match status" value="2"/>
</dbReference>
<accession>A0ABV7XH00</accession>
<dbReference type="RefSeq" id="WP_380862997.1">
    <property type="nucleotide sequence ID" value="NZ_JBHRXV010000011.1"/>
</dbReference>
<protein>
    <submittedName>
        <fullName evidence="3">Amidohydrolase family protein</fullName>
    </submittedName>
</protein>
<gene>
    <name evidence="3" type="ORF">ACFOMD_15540</name>
</gene>
<dbReference type="PANTHER" id="PTHR43135">
    <property type="entry name" value="ALPHA-D-RIBOSE 1-METHYLPHOSPHONATE 5-TRIPHOSPHATE DIPHOSPHATASE"/>
    <property type="match status" value="1"/>
</dbReference>
<evidence type="ECO:0000313" key="4">
    <source>
        <dbReference type="Proteomes" id="UP001595615"/>
    </source>
</evidence>
<comment type="caution">
    <text evidence="3">The sequence shown here is derived from an EMBL/GenBank/DDBJ whole genome shotgun (WGS) entry which is preliminary data.</text>
</comment>
<evidence type="ECO:0000256" key="1">
    <source>
        <dbReference type="SAM" id="SignalP"/>
    </source>
</evidence>
<dbReference type="InterPro" id="IPR051781">
    <property type="entry name" value="Metallo-dep_Hydrolase"/>
</dbReference>
<feature type="chain" id="PRO_5047263783" evidence="1">
    <location>
        <begin position="22"/>
        <end position="534"/>
    </location>
</feature>
<evidence type="ECO:0000313" key="3">
    <source>
        <dbReference type="EMBL" id="MFC3713984.1"/>
    </source>
</evidence>
<dbReference type="InterPro" id="IPR011059">
    <property type="entry name" value="Metal-dep_hydrolase_composite"/>
</dbReference>
<feature type="domain" description="Amidohydrolase-related" evidence="2">
    <location>
        <begin position="101"/>
        <end position="469"/>
    </location>
</feature>
<dbReference type="SUPFAM" id="SSF51338">
    <property type="entry name" value="Composite domain of metallo-dependent hydrolases"/>
    <property type="match status" value="1"/>
</dbReference>
<dbReference type="Pfam" id="PF01979">
    <property type="entry name" value="Amidohydro_1"/>
    <property type="match status" value="1"/>
</dbReference>
<evidence type="ECO:0000259" key="2">
    <source>
        <dbReference type="Pfam" id="PF01979"/>
    </source>
</evidence>
<proteinExistence type="predicted"/>
<organism evidence="3 4">
    <name type="scientific">Sphingoaurantiacus capsulatus</name>
    <dbReference type="NCBI Taxonomy" id="1771310"/>
    <lineage>
        <taxon>Bacteria</taxon>
        <taxon>Pseudomonadati</taxon>
        <taxon>Pseudomonadota</taxon>
        <taxon>Alphaproteobacteria</taxon>
        <taxon>Sphingomonadales</taxon>
        <taxon>Sphingosinicellaceae</taxon>
        <taxon>Sphingoaurantiacus</taxon>
    </lineage>
</organism>
<dbReference type="EMBL" id="JBHRXV010000011">
    <property type="protein sequence ID" value="MFC3713984.1"/>
    <property type="molecule type" value="Genomic_DNA"/>
</dbReference>
<dbReference type="Proteomes" id="UP001595615">
    <property type="component" value="Unassembled WGS sequence"/>
</dbReference>
<dbReference type="InterPro" id="IPR032466">
    <property type="entry name" value="Metal_Hydrolase"/>
</dbReference>
<dbReference type="SUPFAM" id="SSF51556">
    <property type="entry name" value="Metallo-dependent hydrolases"/>
    <property type="match status" value="1"/>
</dbReference>
<keyword evidence="1" id="KW-0732">Signal</keyword>
<dbReference type="InterPro" id="IPR006680">
    <property type="entry name" value="Amidohydro-rel"/>
</dbReference>
<keyword evidence="4" id="KW-1185">Reference proteome</keyword>
<sequence length="534" mass="59361">MRLLKVALAAATLLTSIPALAQMQPTPDRRADEGKGPFKKLVIRGVNVIEGNGGPMYGPMDIVIEGNRITDVRSAGTPGKPLAPVREPRDATHEIDARGMYVLPGFVDMHGHNGDPDKAPQPEYGYKLWLAHGVTTVRGVGFFNDPARALDDKRRSAANTIAAPRMYVYQTIGSGWDRGRIDNPAMARDWVRWAAKQGIDGIKLFNRGDETPAIVAAVLDEAKKQGLGTVAHLAQPGIGEVDGRVAGQLGLGTITHFYGHFESIMKDGHLQKLPPDYNFFDEQHRFGEIAEIWDDIEEPGGEVWKEYLKEQKAAGVTFDPTFNIYSASRDLMRARNADWHNAYTLPSLWDFFQSNRDNHGSYFYDWTTAHETTWRNFYKRYMQLINDYKNMGGRVTTGSDPGYIFQTWGFGYILELEMLQEAGFTPLEVFQSATINGARTLNDPKKLDPQFGLVRRGMLADLVIVPENPLQNIKTLYGVGTPRLNEATGQLDQVGGVRWTVKDGIVYDAHALLDDVAAMVAAEKQKRAAAQPQP</sequence>